<sequence length="607" mass="69513">MVTAVKNAKDDFKEVWDENYRSKAGYLIPRNFKGGNSYRGVNTLLLKGGNLFHIFDNPYFLTEKQIEDLKGSLKKGAKGVLVVYFTSLYKFNGKAKDEPFTSYRKEEMLAHLKSIGYTAQHFDILVKTIPILKQHLVFNGSDINGIDFKLDKLTKEQKARLGYVAPSDPKNKDAKNPIAELIIKNFPKDSAKIVHGHKGASYNIIKDIVKMPDFKAFVSSEDYYSTLFHEMIHSTAHNSRLKRTFGQQFGDLDYAKEELIAEFGAVFLSAQAGILWKTQKTHAAYLKNWQLATQLMGEDSKLLMRSATEAQKAVDYLLQVNEDKEPKFYEDFKKATKANFNVEVEKVKPKRKSLVPVSLSRPQVQKIIKVPGETVDKNSAAFLKKQRKHKVVKRYEIADKDLAIFLGNLEIKPKESLVATIAGKQGSGKTRFAFRFIDALAKSYKVAHITMEEHKDSDLYWEKADMYFKGANTLQNTNIFSMENISELDTIIKTHDVIVIDSFAKLKELDSKLEIDTHLRKKYDGKLFLIVFQQTADGKMRGGSKSAFDGDCIFYVEKSPDFKKHYVYTDKNRYQNRNLEELQYNIYSGKLNQIATEKQPNLQEVEF</sequence>
<dbReference type="Pfam" id="PF08401">
    <property type="entry name" value="ArdcN"/>
    <property type="match status" value="1"/>
</dbReference>
<evidence type="ECO:0000313" key="3">
    <source>
        <dbReference type="EMBL" id="TCP22383.1"/>
    </source>
</evidence>
<evidence type="ECO:0000259" key="1">
    <source>
        <dbReference type="Pfam" id="PF08401"/>
    </source>
</evidence>
<protein>
    <submittedName>
        <fullName evidence="3">Antirestriction protein ArdC</fullName>
    </submittedName>
</protein>
<comment type="caution">
    <text evidence="3">The sequence shown here is derived from an EMBL/GenBank/DDBJ whole genome shotgun (WGS) entry which is preliminary data.</text>
</comment>
<dbReference type="Pfam" id="PF18818">
    <property type="entry name" value="MPTase-PolyVal"/>
    <property type="match status" value="1"/>
</dbReference>
<dbReference type="OrthoDB" id="9792687at2"/>
<dbReference type="InterPro" id="IPR041459">
    <property type="entry name" value="MPTase-PolyVal"/>
</dbReference>
<dbReference type="Gene3D" id="3.40.50.300">
    <property type="entry name" value="P-loop containing nucleotide triphosphate hydrolases"/>
    <property type="match status" value="1"/>
</dbReference>
<proteinExistence type="predicted"/>
<feature type="domain" description="N-terminal" evidence="1">
    <location>
        <begin position="10"/>
        <end position="106"/>
    </location>
</feature>
<evidence type="ECO:0000259" key="2">
    <source>
        <dbReference type="Pfam" id="PF18818"/>
    </source>
</evidence>
<name>A0A4R2NL84_9FLAO</name>
<accession>A0A4R2NL84</accession>
<organism evidence="3 4">
    <name type="scientific">Tenacibaculum skagerrakense</name>
    <dbReference type="NCBI Taxonomy" id="186571"/>
    <lineage>
        <taxon>Bacteria</taxon>
        <taxon>Pseudomonadati</taxon>
        <taxon>Bacteroidota</taxon>
        <taxon>Flavobacteriia</taxon>
        <taxon>Flavobacteriales</taxon>
        <taxon>Flavobacteriaceae</taxon>
        <taxon>Tenacibaculum</taxon>
    </lineage>
</organism>
<dbReference type="Proteomes" id="UP000294564">
    <property type="component" value="Unassembled WGS sequence"/>
</dbReference>
<dbReference type="InterPro" id="IPR027417">
    <property type="entry name" value="P-loop_NTPase"/>
</dbReference>
<dbReference type="AlphaFoldDB" id="A0A4R2NL84"/>
<dbReference type="SUPFAM" id="SSF52540">
    <property type="entry name" value="P-loop containing nucleoside triphosphate hydrolases"/>
    <property type="match status" value="1"/>
</dbReference>
<dbReference type="EMBL" id="SLXM01000012">
    <property type="protein sequence ID" value="TCP22383.1"/>
    <property type="molecule type" value="Genomic_DNA"/>
</dbReference>
<gene>
    <name evidence="3" type="ORF">EV195_11232</name>
</gene>
<dbReference type="InterPro" id="IPR013610">
    <property type="entry name" value="ArdC_N"/>
</dbReference>
<feature type="domain" description="Polyvalent protein metallopeptidase" evidence="2">
    <location>
        <begin position="188"/>
        <end position="308"/>
    </location>
</feature>
<dbReference type="GO" id="GO:0003697">
    <property type="term" value="F:single-stranded DNA binding"/>
    <property type="evidence" value="ECO:0007669"/>
    <property type="project" value="InterPro"/>
</dbReference>
<evidence type="ECO:0000313" key="4">
    <source>
        <dbReference type="Proteomes" id="UP000294564"/>
    </source>
</evidence>
<reference evidence="3 4" key="1">
    <citation type="submission" date="2019-03" db="EMBL/GenBank/DDBJ databases">
        <title>Genomic Encyclopedia of Type Strains, Phase IV (KMG-IV): sequencing the most valuable type-strain genomes for metagenomic binning, comparative biology and taxonomic classification.</title>
        <authorList>
            <person name="Goeker M."/>
        </authorList>
    </citation>
    <scope>NUCLEOTIDE SEQUENCE [LARGE SCALE GENOMIC DNA]</scope>
    <source>
        <strain evidence="3 4">DSM 14836</strain>
    </source>
</reference>
<keyword evidence="4" id="KW-1185">Reference proteome</keyword>